<dbReference type="EMBL" id="CAJVPP010000664">
    <property type="protein sequence ID" value="CAG8502055.1"/>
    <property type="molecule type" value="Genomic_DNA"/>
</dbReference>
<protein>
    <submittedName>
        <fullName evidence="1">5165_t:CDS:1</fullName>
    </submittedName>
</protein>
<dbReference type="Proteomes" id="UP000789375">
    <property type="component" value="Unassembled WGS sequence"/>
</dbReference>
<name>A0A9N8ZP43_FUNMO</name>
<accession>A0A9N8ZP43</accession>
<proteinExistence type="predicted"/>
<reference evidence="1" key="1">
    <citation type="submission" date="2021-06" db="EMBL/GenBank/DDBJ databases">
        <authorList>
            <person name="Kallberg Y."/>
            <person name="Tangrot J."/>
            <person name="Rosling A."/>
        </authorList>
    </citation>
    <scope>NUCLEOTIDE SEQUENCE</scope>
    <source>
        <strain evidence="1">87-6 pot B 2015</strain>
    </source>
</reference>
<evidence type="ECO:0000313" key="1">
    <source>
        <dbReference type="EMBL" id="CAG8502055.1"/>
    </source>
</evidence>
<dbReference type="AlphaFoldDB" id="A0A9N8ZP43"/>
<comment type="caution">
    <text evidence="1">The sequence shown here is derived from an EMBL/GenBank/DDBJ whole genome shotgun (WGS) entry which is preliminary data.</text>
</comment>
<organism evidence="1 2">
    <name type="scientific">Funneliformis mosseae</name>
    <name type="common">Endomycorrhizal fungus</name>
    <name type="synonym">Glomus mosseae</name>
    <dbReference type="NCBI Taxonomy" id="27381"/>
    <lineage>
        <taxon>Eukaryota</taxon>
        <taxon>Fungi</taxon>
        <taxon>Fungi incertae sedis</taxon>
        <taxon>Mucoromycota</taxon>
        <taxon>Glomeromycotina</taxon>
        <taxon>Glomeromycetes</taxon>
        <taxon>Glomerales</taxon>
        <taxon>Glomeraceae</taxon>
        <taxon>Funneliformis</taxon>
    </lineage>
</organism>
<sequence>MPRCMEANYSLKKTINGVAPSSSATSSQTDLTVAQVTVCSIKDKLVYNIDIVAANFRNHGRNHSRIHSRQVSSESLSEVSMWDDWIVKYINEDNKKTIMAEDSPMEEWVGFPP</sequence>
<keyword evidence="2" id="KW-1185">Reference proteome</keyword>
<evidence type="ECO:0000313" key="2">
    <source>
        <dbReference type="Proteomes" id="UP000789375"/>
    </source>
</evidence>
<gene>
    <name evidence="1" type="ORF">FMOSSE_LOCUS4090</name>
</gene>